<dbReference type="SMART" id="SM00387">
    <property type="entry name" value="HATPase_c"/>
    <property type="match status" value="1"/>
</dbReference>
<dbReference type="InterPro" id="IPR005467">
    <property type="entry name" value="His_kinase_dom"/>
</dbReference>
<comment type="subcellular location">
    <subcellularLocation>
        <location evidence="2">Cell membrane</location>
        <topology evidence="2">Multi-pass membrane protein</topology>
    </subcellularLocation>
</comment>
<evidence type="ECO:0000256" key="9">
    <source>
        <dbReference type="ARBA" id="ARBA00023136"/>
    </source>
</evidence>
<keyword evidence="9 10" id="KW-0472">Membrane</keyword>
<dbReference type="GO" id="GO:0016301">
    <property type="term" value="F:kinase activity"/>
    <property type="evidence" value="ECO:0007669"/>
    <property type="project" value="UniProtKB-KW"/>
</dbReference>
<evidence type="ECO:0000259" key="11">
    <source>
        <dbReference type="PROSITE" id="PS50109"/>
    </source>
</evidence>
<evidence type="ECO:0000256" key="6">
    <source>
        <dbReference type="ARBA" id="ARBA00022692"/>
    </source>
</evidence>
<feature type="domain" description="Histidine kinase" evidence="11">
    <location>
        <begin position="132"/>
        <end position="333"/>
    </location>
</feature>
<name>A0ABS6DVY4_9FIRM</name>
<accession>A0ABS6DVY4</accession>
<proteinExistence type="predicted"/>
<evidence type="ECO:0000313" key="12">
    <source>
        <dbReference type="EMBL" id="MBU5336015.1"/>
    </source>
</evidence>
<evidence type="ECO:0000256" key="7">
    <source>
        <dbReference type="ARBA" id="ARBA00022777"/>
    </source>
</evidence>
<dbReference type="EC" id="2.7.13.3" evidence="3"/>
<keyword evidence="8 10" id="KW-1133">Transmembrane helix</keyword>
<dbReference type="Pfam" id="PF02518">
    <property type="entry name" value="HATPase_c"/>
    <property type="match status" value="1"/>
</dbReference>
<dbReference type="EMBL" id="JAHLOQ010000013">
    <property type="protein sequence ID" value="MBU5336015.1"/>
    <property type="molecule type" value="Genomic_DNA"/>
</dbReference>
<dbReference type="InterPro" id="IPR003594">
    <property type="entry name" value="HATPase_dom"/>
</dbReference>
<evidence type="ECO:0000256" key="3">
    <source>
        <dbReference type="ARBA" id="ARBA00012438"/>
    </source>
</evidence>
<dbReference type="InterPro" id="IPR050351">
    <property type="entry name" value="BphY/WalK/GraS-like"/>
</dbReference>
<gene>
    <name evidence="12" type="ORF">KQI20_06145</name>
</gene>
<comment type="catalytic activity">
    <reaction evidence="1">
        <text>ATP + protein L-histidine = ADP + protein N-phospho-L-histidine.</text>
        <dbReference type="EC" id="2.7.13.3"/>
    </reaction>
</comment>
<dbReference type="PANTHER" id="PTHR45453">
    <property type="entry name" value="PHOSPHATE REGULON SENSOR PROTEIN PHOR"/>
    <property type="match status" value="1"/>
</dbReference>
<evidence type="ECO:0000313" key="13">
    <source>
        <dbReference type="Proteomes" id="UP001196301"/>
    </source>
</evidence>
<evidence type="ECO:0000256" key="8">
    <source>
        <dbReference type="ARBA" id="ARBA00022989"/>
    </source>
</evidence>
<feature type="transmembrane region" description="Helical" evidence="10">
    <location>
        <begin position="23"/>
        <end position="42"/>
    </location>
</feature>
<evidence type="ECO:0000256" key="5">
    <source>
        <dbReference type="ARBA" id="ARBA00022679"/>
    </source>
</evidence>
<keyword evidence="4" id="KW-1003">Cell membrane</keyword>
<sequence>MENNEIKFTHVIYDYIKQYIKPIILFIIFILIFTLIFSLYYLELEAILYSSLICCFIGLICICINFINYYKKHIQLYKLQKEISISLENLPSPKNLMEEDYTNLILSLNNEYKSYISKSDIAKSNMIDYYTMWVHQIKTPISAMKLLIQTSESEISSDLSSELFKIEQYVEMVLSYIRLDSSENDFVIKEYNLDDIVRQAVRKYAPLFIRKKISLDFQNTNYKVLTDEKWLVFVIEQLLSNAIKYTNKGKISIYPLENKKLVIEDTGIGISPEDIPRIFDKGFTGYNGRTDKKATGLGLYLCKNILDKLSHRIAIESEIGVGTKVILDLSMININIE</sequence>
<dbReference type="PANTHER" id="PTHR45453:SF2">
    <property type="entry name" value="HISTIDINE KINASE"/>
    <property type="match status" value="1"/>
</dbReference>
<feature type="transmembrane region" description="Helical" evidence="10">
    <location>
        <begin position="48"/>
        <end position="70"/>
    </location>
</feature>
<dbReference type="Proteomes" id="UP001196301">
    <property type="component" value="Unassembled WGS sequence"/>
</dbReference>
<evidence type="ECO:0000256" key="10">
    <source>
        <dbReference type="SAM" id="Phobius"/>
    </source>
</evidence>
<dbReference type="PROSITE" id="PS50109">
    <property type="entry name" value="HIS_KIN"/>
    <property type="match status" value="1"/>
</dbReference>
<evidence type="ECO:0000256" key="2">
    <source>
        <dbReference type="ARBA" id="ARBA00004651"/>
    </source>
</evidence>
<keyword evidence="7 12" id="KW-0418">Kinase</keyword>
<dbReference type="RefSeq" id="WP_216569149.1">
    <property type="nucleotide sequence ID" value="NZ_JAHLOQ010000013.1"/>
</dbReference>
<keyword evidence="6 10" id="KW-0812">Transmembrane</keyword>
<keyword evidence="13" id="KW-1185">Reference proteome</keyword>
<reference evidence="12 13" key="1">
    <citation type="submission" date="2021-06" db="EMBL/GenBank/DDBJ databases">
        <authorList>
            <person name="Sun Q."/>
            <person name="Li D."/>
        </authorList>
    </citation>
    <scope>NUCLEOTIDE SEQUENCE [LARGE SCALE GENOMIC DNA]</scope>
    <source>
        <strain evidence="12 13">N19</strain>
    </source>
</reference>
<organism evidence="12 13">
    <name type="scientific">Intestinibacter bartlettii</name>
    <dbReference type="NCBI Taxonomy" id="261299"/>
    <lineage>
        <taxon>Bacteria</taxon>
        <taxon>Bacillati</taxon>
        <taxon>Bacillota</taxon>
        <taxon>Clostridia</taxon>
        <taxon>Peptostreptococcales</taxon>
        <taxon>Peptostreptococcaceae</taxon>
        <taxon>Intestinibacter</taxon>
    </lineage>
</organism>
<evidence type="ECO:0000256" key="4">
    <source>
        <dbReference type="ARBA" id="ARBA00022475"/>
    </source>
</evidence>
<evidence type="ECO:0000256" key="1">
    <source>
        <dbReference type="ARBA" id="ARBA00000085"/>
    </source>
</evidence>
<protein>
    <recommendedName>
        <fullName evidence="3">histidine kinase</fullName>
        <ecNumber evidence="3">2.7.13.3</ecNumber>
    </recommendedName>
</protein>
<comment type="caution">
    <text evidence="12">The sequence shown here is derived from an EMBL/GenBank/DDBJ whole genome shotgun (WGS) entry which is preliminary data.</text>
</comment>
<keyword evidence="5" id="KW-0808">Transferase</keyword>